<evidence type="ECO:0000313" key="4">
    <source>
        <dbReference type="Proteomes" id="UP000051184"/>
    </source>
</evidence>
<dbReference type="STRING" id="1715691.TA5113_00074"/>
<dbReference type="Pfam" id="PF08327">
    <property type="entry name" value="AHSA1"/>
    <property type="match status" value="1"/>
</dbReference>
<dbReference type="SUPFAM" id="SSF55961">
    <property type="entry name" value="Bet v1-like"/>
    <property type="match status" value="2"/>
</dbReference>
<evidence type="ECO:0000256" key="1">
    <source>
        <dbReference type="ARBA" id="ARBA00006817"/>
    </source>
</evidence>
<sequence length="280" mass="31654">MTEIKIEKTIHLTAPKSHVWEFLTKADLIAKWFNAPSKDLAPGEEFELAERDSGEVLCWGKVLEMSPTDFMAWDFTVGPANGHMSRVEWHLADAQSGTTLTLRHTGLPQTADGFGLILALDKGWHGFLNTLYEASVPKDYTATITTPATAEAAQNAILNEMHLWWSDRVELEENGFTIRFNKSHVRFEFEASCASENQLVWRCTDANMIIENVDDTTEWHNSRLIWDITPTPTGSEVSLTHEGLNEKMECLDVCTRGWELYFENSLKSHLSGETPTPQTH</sequence>
<name>A0A0P1IT13_9RHOB</name>
<organism evidence="3 4">
    <name type="scientific">Cognatishimia activa</name>
    <dbReference type="NCBI Taxonomy" id="1715691"/>
    <lineage>
        <taxon>Bacteria</taxon>
        <taxon>Pseudomonadati</taxon>
        <taxon>Pseudomonadota</taxon>
        <taxon>Alphaproteobacteria</taxon>
        <taxon>Rhodobacterales</taxon>
        <taxon>Paracoccaceae</taxon>
        <taxon>Cognatishimia</taxon>
    </lineage>
</organism>
<accession>A0A0P1IT13</accession>
<evidence type="ECO:0000259" key="2">
    <source>
        <dbReference type="Pfam" id="PF08327"/>
    </source>
</evidence>
<dbReference type="RefSeq" id="WP_058313293.1">
    <property type="nucleotide sequence ID" value="NZ_CYTO01000002.1"/>
</dbReference>
<gene>
    <name evidence="3" type="ORF">TA5114_00043</name>
</gene>
<keyword evidence="4" id="KW-1185">Reference proteome</keyword>
<evidence type="ECO:0000313" key="3">
    <source>
        <dbReference type="EMBL" id="CUK24267.1"/>
    </source>
</evidence>
<dbReference type="InterPro" id="IPR013538">
    <property type="entry name" value="ASHA1/2-like_C"/>
</dbReference>
<dbReference type="Gene3D" id="3.30.530.20">
    <property type="match status" value="2"/>
</dbReference>
<proteinExistence type="inferred from homology"/>
<comment type="similarity">
    <text evidence="1">Belongs to the AHA1 family.</text>
</comment>
<feature type="domain" description="Activator of Hsp90 ATPase homologue 1/2-like C-terminal" evidence="2">
    <location>
        <begin position="14"/>
        <end position="132"/>
    </location>
</feature>
<dbReference type="AlphaFoldDB" id="A0A0P1IT13"/>
<reference evidence="4" key="1">
    <citation type="submission" date="2015-09" db="EMBL/GenBank/DDBJ databases">
        <authorList>
            <person name="Rodrigo-Torres Lidia"/>
            <person name="Arahal R.David."/>
        </authorList>
    </citation>
    <scope>NUCLEOTIDE SEQUENCE [LARGE SCALE GENOMIC DNA]</scope>
    <source>
        <strain evidence="4">CECT 5114</strain>
    </source>
</reference>
<dbReference type="EMBL" id="CYUE01000001">
    <property type="protein sequence ID" value="CUK24267.1"/>
    <property type="molecule type" value="Genomic_DNA"/>
</dbReference>
<dbReference type="OrthoDB" id="9803476at2"/>
<dbReference type="CDD" id="cd07814">
    <property type="entry name" value="SRPBCC_CalC_Aha1-like"/>
    <property type="match status" value="1"/>
</dbReference>
<dbReference type="Proteomes" id="UP000051184">
    <property type="component" value="Unassembled WGS sequence"/>
</dbReference>
<dbReference type="InterPro" id="IPR023393">
    <property type="entry name" value="START-like_dom_sf"/>
</dbReference>
<protein>
    <recommendedName>
        <fullName evidence="2">Activator of Hsp90 ATPase homologue 1/2-like C-terminal domain-containing protein</fullName>
    </recommendedName>
</protein>